<keyword evidence="2" id="KW-0479">Metal-binding</keyword>
<dbReference type="InterPro" id="IPR003782">
    <property type="entry name" value="SCO1/SenC"/>
</dbReference>
<dbReference type="EMBL" id="JAIWQS010000005">
    <property type="protein sequence ID" value="KAJ8765090.1"/>
    <property type="molecule type" value="Genomic_DNA"/>
</dbReference>
<sequence length="281" mass="32269">MLKVSIFPMWVFFCCSRLFFLLICFWVSLTLRLSLNLFLFLVSTSSKFESLSIFPSLNRSLPLFQPSMNLSEGIRPAVMYQSYFFMTKNGVLNSEALKNPREAKTDGGEKYGDSETGKLVRVGVTEKDFVGKWMVMYFGFTHYPYICPDELQKLVALVDKIKEKARIEIVSVFISADPGRDTVEQVRECVKKFHPKLVGLTGNLEENFSNQAKWENWLHNYADARIQLNSKAKFFLTYALSRSEYDKVHGCDTAKEMWDTLSIAHEGTSQVKESKISILVH</sequence>
<dbReference type="Proteomes" id="UP001159364">
    <property type="component" value="Linkage Group LG05"/>
</dbReference>
<dbReference type="Pfam" id="PF14223">
    <property type="entry name" value="Retrotran_gag_2"/>
    <property type="match status" value="1"/>
</dbReference>
<dbReference type="CDD" id="cd02968">
    <property type="entry name" value="SCO"/>
    <property type="match status" value="1"/>
</dbReference>
<dbReference type="AlphaFoldDB" id="A0AAV8TGD4"/>
<evidence type="ECO:0000256" key="1">
    <source>
        <dbReference type="ARBA" id="ARBA00010996"/>
    </source>
</evidence>
<evidence type="ECO:0000313" key="4">
    <source>
        <dbReference type="EMBL" id="KAJ8765090.1"/>
    </source>
</evidence>
<dbReference type="InterPro" id="IPR036249">
    <property type="entry name" value="Thioredoxin-like_sf"/>
</dbReference>
<evidence type="ECO:0000256" key="2">
    <source>
        <dbReference type="PIRSR" id="PIRSR603782-1"/>
    </source>
</evidence>
<comment type="similarity">
    <text evidence="1">Belongs to the SCO1/2 family.</text>
</comment>
<reference evidence="4 5" key="1">
    <citation type="submission" date="2021-09" db="EMBL/GenBank/DDBJ databases">
        <title>Genomic insights and catalytic innovation underlie evolution of tropane alkaloids biosynthesis.</title>
        <authorList>
            <person name="Wang Y.-J."/>
            <person name="Tian T."/>
            <person name="Huang J.-P."/>
            <person name="Huang S.-X."/>
        </authorList>
    </citation>
    <scope>NUCLEOTIDE SEQUENCE [LARGE SCALE GENOMIC DNA]</scope>
    <source>
        <strain evidence="4">KIB-2018</strain>
        <tissue evidence="4">Leaf</tissue>
    </source>
</reference>
<proteinExistence type="inferred from homology"/>
<gene>
    <name evidence="4" type="ORF">K2173_010573</name>
</gene>
<organism evidence="4 5">
    <name type="scientific">Erythroxylum novogranatense</name>
    <dbReference type="NCBI Taxonomy" id="1862640"/>
    <lineage>
        <taxon>Eukaryota</taxon>
        <taxon>Viridiplantae</taxon>
        <taxon>Streptophyta</taxon>
        <taxon>Embryophyta</taxon>
        <taxon>Tracheophyta</taxon>
        <taxon>Spermatophyta</taxon>
        <taxon>Magnoliopsida</taxon>
        <taxon>eudicotyledons</taxon>
        <taxon>Gunneridae</taxon>
        <taxon>Pentapetalae</taxon>
        <taxon>rosids</taxon>
        <taxon>fabids</taxon>
        <taxon>Malpighiales</taxon>
        <taxon>Erythroxylaceae</taxon>
        <taxon>Erythroxylum</taxon>
    </lineage>
</organism>
<dbReference type="PANTHER" id="PTHR12151">
    <property type="entry name" value="ELECTRON TRANSPORT PROTIN SCO1/SENC FAMILY MEMBER"/>
    <property type="match status" value="1"/>
</dbReference>
<feature type="transmembrane region" description="Helical" evidence="3">
    <location>
        <begin position="6"/>
        <end position="29"/>
    </location>
</feature>
<dbReference type="Pfam" id="PF02630">
    <property type="entry name" value="SCO1-SenC"/>
    <property type="match status" value="1"/>
</dbReference>
<dbReference type="Gene3D" id="3.40.30.10">
    <property type="entry name" value="Glutaredoxin"/>
    <property type="match status" value="1"/>
</dbReference>
<keyword evidence="3" id="KW-0812">Transmembrane</keyword>
<keyword evidence="5" id="KW-1185">Reference proteome</keyword>
<keyword evidence="3" id="KW-1133">Transmembrane helix</keyword>
<keyword evidence="3" id="KW-0472">Membrane</keyword>
<dbReference type="SUPFAM" id="SSF52833">
    <property type="entry name" value="Thioredoxin-like"/>
    <property type="match status" value="1"/>
</dbReference>
<keyword evidence="2" id="KW-0186">Copper</keyword>
<protein>
    <submittedName>
        <fullName evidence="4">Uncharacterized protein</fullName>
    </submittedName>
</protein>
<feature type="binding site" evidence="2">
    <location>
        <position position="147"/>
    </location>
    <ligand>
        <name>Cu cation</name>
        <dbReference type="ChEBI" id="CHEBI:23378"/>
    </ligand>
</feature>
<evidence type="ECO:0000313" key="5">
    <source>
        <dbReference type="Proteomes" id="UP001159364"/>
    </source>
</evidence>
<dbReference type="GO" id="GO:0033617">
    <property type="term" value="P:mitochondrial respiratory chain complex IV assembly"/>
    <property type="evidence" value="ECO:0007669"/>
    <property type="project" value="TreeGrafter"/>
</dbReference>
<dbReference type="PANTHER" id="PTHR12151:SF5">
    <property type="entry name" value="AT19154P"/>
    <property type="match status" value="1"/>
</dbReference>
<name>A0AAV8TGD4_9ROSI</name>
<accession>A0AAV8TGD4</accession>
<comment type="caution">
    <text evidence="4">The sequence shown here is derived from an EMBL/GenBank/DDBJ whole genome shotgun (WGS) entry which is preliminary data.</text>
</comment>
<dbReference type="GO" id="GO:0005739">
    <property type="term" value="C:mitochondrion"/>
    <property type="evidence" value="ECO:0007669"/>
    <property type="project" value="GOC"/>
</dbReference>
<evidence type="ECO:0000256" key="3">
    <source>
        <dbReference type="SAM" id="Phobius"/>
    </source>
</evidence>
<dbReference type="GO" id="GO:0046872">
    <property type="term" value="F:metal ion binding"/>
    <property type="evidence" value="ECO:0007669"/>
    <property type="project" value="UniProtKB-KW"/>
</dbReference>